<gene>
    <name evidence="2" type="ORF">BGW36DRAFT_285693</name>
</gene>
<proteinExistence type="predicted"/>
<feature type="compositionally biased region" description="Acidic residues" evidence="1">
    <location>
        <begin position="522"/>
        <end position="547"/>
    </location>
</feature>
<evidence type="ECO:0000313" key="3">
    <source>
        <dbReference type="Proteomes" id="UP001201262"/>
    </source>
</evidence>
<dbReference type="Proteomes" id="UP001201262">
    <property type="component" value="Unassembled WGS sequence"/>
</dbReference>
<dbReference type="GeneID" id="70240631"/>
<comment type="caution">
    <text evidence="2">The sequence shown here is derived from an EMBL/GenBank/DDBJ whole genome shotgun (WGS) entry which is preliminary data.</text>
</comment>
<sequence>MTETEVLSSVDDSSSAYRNNNPVPHVSQSCTPWVDTRLNGYRPLLPFPYKYPIEKHAGPMLIPPHAVTLCGVCGMCITLEDERDMLPMNYARYNNGQAAVEHIDAGNRELQKLQAKGAGVDGEYAGERKFGVMPKPGWTGLYRVLICRTKLPPKRGMSQYHVSGIGRFHLWDSDPEARKIHGNSAYGELQTGDEYEPVFTVPWKKDELLIDRQHFYNKTIPDDEKDTTTSKSLVKRISVYPAHFHDQNYQQIYPHGFPIHANCWALAERVIGSDLIEKNLKLFLNVLQQRWKDEPMFVDSQEIANWIIDRGSWRSGFYSDYFNQNYRCEYEVNRNLVAIRDPMCVYEVEEIIAESAKKYTLLKEKMGDTVPAPTTIITSSFILYSIPYEVWMVIFDWLHYSEIVKLLSAARLRMPWSYWQQRAPRDIIWELDDIDLQTTPIDWQHLCLRAERLCEESLGLINRQRICNILKEVGQKVTFFSDVVVTDDQAETPNTAVPVSDSVAIETRSATVTRDKSRNEEAPEENLYDAAESEADSGLSEWDDEYDKGDYQATAEWDRVTP</sequence>
<feature type="region of interest" description="Disordered" evidence="1">
    <location>
        <begin position="510"/>
        <end position="562"/>
    </location>
</feature>
<evidence type="ECO:0008006" key="4">
    <source>
        <dbReference type="Google" id="ProtNLM"/>
    </source>
</evidence>
<reference evidence="2" key="1">
    <citation type="submission" date="2021-12" db="EMBL/GenBank/DDBJ databases">
        <title>Convergent genome expansion in fungi linked to evolution of root-endophyte symbiosis.</title>
        <authorList>
            <consortium name="DOE Joint Genome Institute"/>
            <person name="Ke Y.-H."/>
            <person name="Bonito G."/>
            <person name="Liao H.-L."/>
            <person name="Looney B."/>
            <person name="Rojas-Flechas A."/>
            <person name="Nash J."/>
            <person name="Hameed K."/>
            <person name="Schadt C."/>
            <person name="Martin F."/>
            <person name="Crous P.W."/>
            <person name="Miettinen O."/>
            <person name="Magnuson J.K."/>
            <person name="Labbe J."/>
            <person name="Jacobson D."/>
            <person name="Doktycz M.J."/>
            <person name="Veneault-Fourrey C."/>
            <person name="Kuo A."/>
            <person name="Mondo S."/>
            <person name="Calhoun S."/>
            <person name="Riley R."/>
            <person name="Ohm R."/>
            <person name="LaButti K."/>
            <person name="Andreopoulos B."/>
            <person name="Pangilinan J."/>
            <person name="Nolan M."/>
            <person name="Tritt A."/>
            <person name="Clum A."/>
            <person name="Lipzen A."/>
            <person name="Daum C."/>
            <person name="Barry K."/>
            <person name="Grigoriev I.V."/>
            <person name="Vilgalys R."/>
        </authorList>
    </citation>
    <scope>NUCLEOTIDE SEQUENCE</scope>
    <source>
        <strain evidence="2">PMI_201</strain>
    </source>
</reference>
<protein>
    <recommendedName>
        <fullName evidence="4">F-box domain-containing protein</fullName>
    </recommendedName>
</protein>
<evidence type="ECO:0000313" key="2">
    <source>
        <dbReference type="EMBL" id="KAH8705882.1"/>
    </source>
</evidence>
<dbReference type="EMBL" id="JAJTJA010000001">
    <property type="protein sequence ID" value="KAH8705882.1"/>
    <property type="molecule type" value="Genomic_DNA"/>
</dbReference>
<evidence type="ECO:0000256" key="1">
    <source>
        <dbReference type="SAM" id="MobiDB-lite"/>
    </source>
</evidence>
<organism evidence="2 3">
    <name type="scientific">Talaromyces proteolyticus</name>
    <dbReference type="NCBI Taxonomy" id="1131652"/>
    <lineage>
        <taxon>Eukaryota</taxon>
        <taxon>Fungi</taxon>
        <taxon>Dikarya</taxon>
        <taxon>Ascomycota</taxon>
        <taxon>Pezizomycotina</taxon>
        <taxon>Eurotiomycetes</taxon>
        <taxon>Eurotiomycetidae</taxon>
        <taxon>Eurotiales</taxon>
        <taxon>Trichocomaceae</taxon>
        <taxon>Talaromyces</taxon>
        <taxon>Talaromyces sect. Bacilispori</taxon>
    </lineage>
</organism>
<feature type="region of interest" description="Disordered" evidence="1">
    <location>
        <begin position="1"/>
        <end position="23"/>
    </location>
</feature>
<name>A0AAD4Q712_9EURO</name>
<dbReference type="AlphaFoldDB" id="A0AAD4Q712"/>
<keyword evidence="3" id="KW-1185">Reference proteome</keyword>
<dbReference type="RefSeq" id="XP_046078503.1">
    <property type="nucleotide sequence ID" value="XM_046210344.1"/>
</dbReference>
<accession>A0AAD4Q712</accession>